<evidence type="ECO:0008006" key="14">
    <source>
        <dbReference type="Google" id="ProtNLM"/>
    </source>
</evidence>
<dbReference type="InterPro" id="IPR057743">
    <property type="entry name" value="Zfn_VAL1-3_N"/>
</dbReference>
<dbReference type="PANTHER" id="PTHR46245:SF3">
    <property type="entry name" value="B3 DOMAIN-CONTAINING TRANSCRIPTION REPRESSOR VAL1"/>
    <property type="match status" value="1"/>
</dbReference>
<evidence type="ECO:0000256" key="6">
    <source>
        <dbReference type="ARBA" id="ARBA00023125"/>
    </source>
</evidence>
<protein>
    <recommendedName>
        <fullName evidence="14">B3 domain-containing transcription repressor VAL1</fullName>
    </recommendedName>
</protein>
<dbReference type="PROSITE" id="PS51050">
    <property type="entry name" value="ZF_CW"/>
    <property type="match status" value="1"/>
</dbReference>
<evidence type="ECO:0000259" key="11">
    <source>
        <dbReference type="PROSITE" id="PS51050"/>
    </source>
</evidence>
<feature type="domain" description="TF-B3" evidence="10">
    <location>
        <begin position="300"/>
        <end position="401"/>
    </location>
</feature>
<dbReference type="SMART" id="SM01019">
    <property type="entry name" value="B3"/>
    <property type="match status" value="1"/>
</dbReference>
<sequence>MFEVKMGSKMCMNASCGSTSSAEWKKGWPLRSGALADLCFRCGSAYETSRFCETFHMEQSGWRECYLCNKRLHCGCIASKLIVEFMDYGGVGCSTCTNSHNKRENSSVFSRLPMNIQQTNGENGMSNEGIVRSEADLFSQPLVSGDDKREEFMPHRGFGNLIKPENNITTTGYRLDAGELNKSSSSPSPSQPSLNMALATLPYSPSFATPVVDGKKLMGGGASSQSHLFQCSASSVLQKPSKPVFGTPPGTSKSAQARIGRPPVEGRGKGHLLPRYWPKYTDKELQQISGNLNMNIVPLFEKTLSASDAGRIGRLVLPKACAEAYFPPISQSEGIPLKVQDVRGKEWTFQFRFWPNNNSRMYVLEGVTPCIQSMRLQAGDTVTFSRVDPGGKLIMGARKATYTVDMQGCGFTNGASNEDTSSSGVTENPTSINASSCPSQILEELKALPEHLSSPHGGNGLKKSEVNGGRICDDPSRVKEKKRTRTLGAKNKRLLLHSEESMELRLTWEEAQDLLRPSPNAKPTVVVIEEHEFEEFDEPPVFGKRTIITTRPSGEQERWGSCDDCSKWRRLPIDALLPAKWSCSDNVWDSSRCSCSAPEENLKELENVLRAGKEYKKRRIGVSQTAKNEQEPSGLDALASAAVLGDTLDDPEVATTTRHPRHRVGCSCIVCIQPPSGKGRHKPTCACTVCSTVKRRFKTLMMRRKKKQLERDGAAADGENKEGVEPDKNEGEKEGKTGRIDLNSDPYNREDVEAVTVEKQDESKKSEEGLCCGVAQGGNVLGETELGGGEAEKISEETKVAS</sequence>
<dbReference type="GO" id="GO:0006355">
    <property type="term" value="P:regulation of DNA-templated transcription"/>
    <property type="evidence" value="ECO:0007669"/>
    <property type="project" value="UniProtKB-ARBA"/>
</dbReference>
<evidence type="ECO:0000259" key="10">
    <source>
        <dbReference type="PROSITE" id="PS50863"/>
    </source>
</evidence>
<dbReference type="PANTHER" id="PTHR46245">
    <property type="entry name" value="B3 DOMAIN-CONTAINING PROTEIN OS07G0563300"/>
    <property type="match status" value="1"/>
</dbReference>
<dbReference type="InterPro" id="IPR011124">
    <property type="entry name" value="Znf_CW"/>
</dbReference>
<reference evidence="12 13" key="1">
    <citation type="submission" date="2022-03" db="EMBL/GenBank/DDBJ databases">
        <authorList>
            <person name="Macdonald S."/>
            <person name="Ahmed S."/>
            <person name="Newling K."/>
        </authorList>
    </citation>
    <scope>NUCLEOTIDE SEQUENCE [LARGE SCALE GENOMIC DNA]</scope>
</reference>
<dbReference type="SUPFAM" id="SSF101936">
    <property type="entry name" value="DNA-binding pseudobarrel domain"/>
    <property type="match status" value="1"/>
</dbReference>
<keyword evidence="4" id="KW-0862">Zinc</keyword>
<dbReference type="Proteomes" id="UP001642260">
    <property type="component" value="Unassembled WGS sequence"/>
</dbReference>
<name>A0ABC8LQJ1_ERUVS</name>
<feature type="compositionally biased region" description="Gly residues" evidence="9">
    <location>
        <begin position="775"/>
        <end position="789"/>
    </location>
</feature>
<keyword evidence="6" id="KW-0238">DNA-binding</keyword>
<dbReference type="InterPro" id="IPR003340">
    <property type="entry name" value="B3_DNA-bd"/>
</dbReference>
<evidence type="ECO:0000256" key="8">
    <source>
        <dbReference type="ARBA" id="ARBA00023242"/>
    </source>
</evidence>
<dbReference type="Gene3D" id="3.30.40.100">
    <property type="match status" value="1"/>
</dbReference>
<evidence type="ECO:0000256" key="3">
    <source>
        <dbReference type="ARBA" id="ARBA00022771"/>
    </source>
</evidence>
<comment type="subcellular location">
    <subcellularLocation>
        <location evidence="1">Nucleus</location>
    </subcellularLocation>
</comment>
<gene>
    <name evidence="12" type="ORF">ERUC_LOCUS38170</name>
</gene>
<dbReference type="Pfam" id="PF25813">
    <property type="entry name" value="zf_VAL1_N"/>
    <property type="match status" value="1"/>
</dbReference>
<keyword evidence="5" id="KW-0805">Transcription regulation</keyword>
<feature type="compositionally biased region" description="Basic and acidic residues" evidence="9">
    <location>
        <begin position="709"/>
        <end position="739"/>
    </location>
</feature>
<feature type="compositionally biased region" description="Basic and acidic residues" evidence="9">
    <location>
        <begin position="747"/>
        <end position="768"/>
    </location>
</feature>
<feature type="region of interest" description="Disordered" evidence="9">
    <location>
        <begin position="451"/>
        <end position="482"/>
    </location>
</feature>
<dbReference type="PROSITE" id="PS50863">
    <property type="entry name" value="B3"/>
    <property type="match status" value="1"/>
</dbReference>
<organism evidence="12 13">
    <name type="scientific">Eruca vesicaria subsp. sativa</name>
    <name type="common">Garden rocket</name>
    <name type="synonym">Eruca sativa</name>
    <dbReference type="NCBI Taxonomy" id="29727"/>
    <lineage>
        <taxon>Eukaryota</taxon>
        <taxon>Viridiplantae</taxon>
        <taxon>Streptophyta</taxon>
        <taxon>Embryophyta</taxon>
        <taxon>Tracheophyta</taxon>
        <taxon>Spermatophyta</taxon>
        <taxon>Magnoliopsida</taxon>
        <taxon>eudicotyledons</taxon>
        <taxon>Gunneridae</taxon>
        <taxon>Pentapetalae</taxon>
        <taxon>rosids</taxon>
        <taxon>malvids</taxon>
        <taxon>Brassicales</taxon>
        <taxon>Brassicaceae</taxon>
        <taxon>Brassiceae</taxon>
        <taxon>Eruca</taxon>
    </lineage>
</organism>
<dbReference type="GO" id="GO:0005634">
    <property type="term" value="C:nucleus"/>
    <property type="evidence" value="ECO:0007669"/>
    <property type="project" value="UniProtKB-SubCell"/>
</dbReference>
<dbReference type="CDD" id="cd10017">
    <property type="entry name" value="B3_DNA"/>
    <property type="match status" value="1"/>
</dbReference>
<feature type="region of interest" description="Disordered" evidence="9">
    <location>
        <begin position="413"/>
        <end position="435"/>
    </location>
</feature>
<evidence type="ECO:0000256" key="7">
    <source>
        <dbReference type="ARBA" id="ARBA00023163"/>
    </source>
</evidence>
<dbReference type="Pfam" id="PF02362">
    <property type="entry name" value="B3"/>
    <property type="match status" value="1"/>
</dbReference>
<evidence type="ECO:0000256" key="9">
    <source>
        <dbReference type="SAM" id="MobiDB-lite"/>
    </source>
</evidence>
<feature type="domain" description="CW-type" evidence="11">
    <location>
        <begin position="553"/>
        <end position="603"/>
    </location>
</feature>
<keyword evidence="13" id="KW-1185">Reference proteome</keyword>
<dbReference type="Gene3D" id="2.40.330.10">
    <property type="entry name" value="DNA-binding pseudobarrel domain"/>
    <property type="match status" value="1"/>
</dbReference>
<evidence type="ECO:0000313" key="13">
    <source>
        <dbReference type="Proteomes" id="UP001642260"/>
    </source>
</evidence>
<dbReference type="GO" id="GO:0003677">
    <property type="term" value="F:DNA binding"/>
    <property type="evidence" value="ECO:0007669"/>
    <property type="project" value="UniProtKB-KW"/>
</dbReference>
<dbReference type="GO" id="GO:0008270">
    <property type="term" value="F:zinc ion binding"/>
    <property type="evidence" value="ECO:0007669"/>
    <property type="project" value="UniProtKB-KW"/>
</dbReference>
<dbReference type="FunFam" id="2.40.330.10:FF:000006">
    <property type="entry name" value="B3 domain-containing transcription repressor VAL1"/>
    <property type="match status" value="1"/>
</dbReference>
<proteinExistence type="predicted"/>
<evidence type="ECO:0000256" key="2">
    <source>
        <dbReference type="ARBA" id="ARBA00022723"/>
    </source>
</evidence>
<feature type="region of interest" description="Disordered" evidence="9">
    <location>
        <begin position="245"/>
        <end position="265"/>
    </location>
</feature>
<evidence type="ECO:0000256" key="1">
    <source>
        <dbReference type="ARBA" id="ARBA00004123"/>
    </source>
</evidence>
<comment type="caution">
    <text evidence="12">The sequence shown here is derived from an EMBL/GenBank/DDBJ whole genome shotgun (WGS) entry which is preliminary data.</text>
</comment>
<keyword evidence="7" id="KW-0804">Transcription</keyword>
<keyword evidence="8" id="KW-0539">Nucleus</keyword>
<keyword evidence="3" id="KW-0863">Zinc-finger</keyword>
<keyword evidence="2" id="KW-0479">Metal-binding</keyword>
<dbReference type="Pfam" id="PF07496">
    <property type="entry name" value="zf-CW"/>
    <property type="match status" value="1"/>
</dbReference>
<feature type="region of interest" description="Disordered" evidence="9">
    <location>
        <begin position="703"/>
        <end position="802"/>
    </location>
</feature>
<dbReference type="InterPro" id="IPR015300">
    <property type="entry name" value="DNA-bd_pseudobarrel_sf"/>
</dbReference>
<dbReference type="EMBL" id="CAKOAT010675153">
    <property type="protein sequence ID" value="CAH8385687.1"/>
    <property type="molecule type" value="Genomic_DNA"/>
</dbReference>
<dbReference type="AlphaFoldDB" id="A0ABC8LQJ1"/>
<accession>A0ABC8LQJ1</accession>
<evidence type="ECO:0000256" key="5">
    <source>
        <dbReference type="ARBA" id="ARBA00023015"/>
    </source>
</evidence>
<feature type="compositionally biased region" description="Basic and acidic residues" evidence="9">
    <location>
        <begin position="790"/>
        <end position="802"/>
    </location>
</feature>
<evidence type="ECO:0000313" key="12">
    <source>
        <dbReference type="EMBL" id="CAH8385687.1"/>
    </source>
</evidence>
<evidence type="ECO:0000256" key="4">
    <source>
        <dbReference type="ARBA" id="ARBA00022833"/>
    </source>
</evidence>